<feature type="compositionally biased region" description="Low complexity" evidence="1">
    <location>
        <begin position="504"/>
        <end position="516"/>
    </location>
</feature>
<evidence type="ECO:0000313" key="4">
    <source>
        <dbReference type="EMBL" id="MBL1099256.1"/>
    </source>
</evidence>
<feature type="region of interest" description="Disordered" evidence="1">
    <location>
        <begin position="481"/>
        <end position="516"/>
    </location>
</feature>
<dbReference type="Pfam" id="PF13193">
    <property type="entry name" value="AMP-binding_C"/>
    <property type="match status" value="1"/>
</dbReference>
<dbReference type="PANTHER" id="PTHR45527:SF1">
    <property type="entry name" value="FATTY ACID SYNTHASE"/>
    <property type="match status" value="1"/>
</dbReference>
<dbReference type="SUPFAM" id="SSF56801">
    <property type="entry name" value="Acetyl-CoA synthetase-like"/>
    <property type="match status" value="1"/>
</dbReference>
<dbReference type="InterPro" id="IPR020845">
    <property type="entry name" value="AMP-binding_CS"/>
</dbReference>
<evidence type="ECO:0000256" key="1">
    <source>
        <dbReference type="SAM" id="MobiDB-lite"/>
    </source>
</evidence>
<organism evidence="4 5">
    <name type="scientific">Streptomyces coffeae</name>
    <dbReference type="NCBI Taxonomy" id="621382"/>
    <lineage>
        <taxon>Bacteria</taxon>
        <taxon>Bacillati</taxon>
        <taxon>Actinomycetota</taxon>
        <taxon>Actinomycetes</taxon>
        <taxon>Kitasatosporales</taxon>
        <taxon>Streptomycetaceae</taxon>
        <taxon>Streptomyces</taxon>
    </lineage>
</organism>
<feature type="domain" description="AMP-binding enzyme C-terminal" evidence="3">
    <location>
        <begin position="416"/>
        <end position="492"/>
    </location>
</feature>
<dbReference type="Proteomes" id="UP000634229">
    <property type="component" value="Unassembled WGS sequence"/>
</dbReference>
<reference evidence="4 5" key="1">
    <citation type="submission" date="2021-01" db="EMBL/GenBank/DDBJ databases">
        <title>WGS of actinomycetes isolated from Thailand.</title>
        <authorList>
            <person name="Thawai C."/>
        </authorList>
    </citation>
    <scope>NUCLEOTIDE SEQUENCE [LARGE SCALE GENOMIC DNA]</scope>
    <source>
        <strain evidence="4 5">CA1R205</strain>
    </source>
</reference>
<dbReference type="InterPro" id="IPR000873">
    <property type="entry name" value="AMP-dep_synth/lig_dom"/>
</dbReference>
<evidence type="ECO:0000259" key="2">
    <source>
        <dbReference type="Pfam" id="PF00501"/>
    </source>
</evidence>
<keyword evidence="5" id="KW-1185">Reference proteome</keyword>
<accession>A0ABS1NGU9</accession>
<evidence type="ECO:0000259" key="3">
    <source>
        <dbReference type="Pfam" id="PF13193"/>
    </source>
</evidence>
<dbReference type="InterPro" id="IPR042099">
    <property type="entry name" value="ANL_N_sf"/>
</dbReference>
<dbReference type="Gene3D" id="3.40.50.12780">
    <property type="entry name" value="N-terminal domain of ligase-like"/>
    <property type="match status" value="1"/>
</dbReference>
<evidence type="ECO:0000313" key="5">
    <source>
        <dbReference type="Proteomes" id="UP000634229"/>
    </source>
</evidence>
<dbReference type="PANTHER" id="PTHR45527">
    <property type="entry name" value="NONRIBOSOMAL PEPTIDE SYNTHETASE"/>
    <property type="match status" value="1"/>
</dbReference>
<feature type="domain" description="AMP-dependent synthetase/ligase" evidence="2">
    <location>
        <begin position="11"/>
        <end position="359"/>
    </location>
</feature>
<gene>
    <name evidence="4" type="ORF">JK363_21835</name>
</gene>
<dbReference type="InterPro" id="IPR045851">
    <property type="entry name" value="AMP-bd_C_sf"/>
</dbReference>
<sequence length="535" mass="55520">MSSCLPARIVRHAAHHPDAPALFWHGNTTGYGELTAMAGRAATWIAAHHGGAAAPGPGSGERPRPLALVAKKSPEAVAVVLACLLLRRPLLIASADLGAEALSALLVSAGATRLPAPAELTASPGEGAPPVPSAPYPATGDPDDIALLLTTSGSTGIPKIAPVTFGALDRFTAWAAGHFGLDARTTVLNHAPLNFDLCLFDIWTTLGSGGCAALVDQDLAVNPAHLEGILRARPVHVVQGVPLLHALLARTAAGGDASHLAPVRHVLITGDAISGPAFAALPPLFPRARFHNVYGCTETNDSFVHEIDPQDPMPHGALPLGRPVAGTRAWIRTEDGGVLHGPGRGELVVRTPFQTPGYLGAAPAVSPFVPHPQDQDGGPCYRTGDLVRRHPDGTLTLEGRRDFVVKVRGVRVNTAEVEAALCAHDGIEEAAVLALPDDEAGKVLHAVVRRAPAATLDSLTLRHYLGQRLPRAALPRTVRWSGEPLPRTSTGKLDRTALTDVLGPGPSVPRAPAAVGAPAARLSADIRRISQGTGD</sequence>
<name>A0ABS1NGU9_9ACTN</name>
<dbReference type="Pfam" id="PF00501">
    <property type="entry name" value="AMP-binding"/>
    <property type="match status" value="1"/>
</dbReference>
<dbReference type="InterPro" id="IPR025110">
    <property type="entry name" value="AMP-bd_C"/>
</dbReference>
<protein>
    <submittedName>
        <fullName evidence="4">AMP-binding protein</fullName>
    </submittedName>
</protein>
<proteinExistence type="predicted"/>
<dbReference type="EMBL" id="JAERRF010000012">
    <property type="protein sequence ID" value="MBL1099256.1"/>
    <property type="molecule type" value="Genomic_DNA"/>
</dbReference>
<dbReference type="Gene3D" id="3.30.300.30">
    <property type="match status" value="1"/>
</dbReference>
<dbReference type="RefSeq" id="WP_201876673.1">
    <property type="nucleotide sequence ID" value="NZ_JAERRF010000012.1"/>
</dbReference>
<dbReference type="PROSITE" id="PS00455">
    <property type="entry name" value="AMP_BINDING"/>
    <property type="match status" value="1"/>
</dbReference>
<comment type="caution">
    <text evidence="4">The sequence shown here is derived from an EMBL/GenBank/DDBJ whole genome shotgun (WGS) entry which is preliminary data.</text>
</comment>